<dbReference type="OrthoDB" id="7340501at2759"/>
<evidence type="ECO:0000313" key="2">
    <source>
        <dbReference type="Proteomes" id="UP000515163"/>
    </source>
</evidence>
<dbReference type="Gene3D" id="3.30.420.40">
    <property type="match status" value="1"/>
</dbReference>
<dbReference type="Proteomes" id="UP000515163">
    <property type="component" value="Unplaced"/>
</dbReference>
<dbReference type="GO" id="GO:0060255">
    <property type="term" value="P:regulation of macromolecule metabolic process"/>
    <property type="evidence" value="ECO:0007669"/>
    <property type="project" value="UniProtKB-ARBA"/>
</dbReference>
<keyword evidence="2" id="KW-1185">Reference proteome</keyword>
<organism evidence="2 3">
    <name type="scientific">Actinia tenebrosa</name>
    <name type="common">Australian red waratah sea anemone</name>
    <dbReference type="NCBI Taxonomy" id="6105"/>
    <lineage>
        <taxon>Eukaryota</taxon>
        <taxon>Metazoa</taxon>
        <taxon>Cnidaria</taxon>
        <taxon>Anthozoa</taxon>
        <taxon>Hexacorallia</taxon>
        <taxon>Actiniaria</taxon>
        <taxon>Actiniidae</taxon>
        <taxon>Actinia</taxon>
    </lineage>
</organism>
<dbReference type="RefSeq" id="XP_031561319.1">
    <property type="nucleotide sequence ID" value="XM_031705459.1"/>
</dbReference>
<dbReference type="InParanoid" id="A0A6P8HY75"/>
<accession>A0A6P8HY75</accession>
<feature type="non-terminal residue" evidence="3">
    <location>
        <position position="1"/>
    </location>
</feature>
<proteinExistence type="predicted"/>
<dbReference type="GeneID" id="116297265"/>
<evidence type="ECO:0000256" key="1">
    <source>
        <dbReference type="SAM" id="MobiDB-lite"/>
    </source>
</evidence>
<dbReference type="FunFam" id="3.90.640.10:FF:000016">
    <property type="entry name" value="ARP5 actin-related protein 5 homolog"/>
    <property type="match status" value="1"/>
</dbReference>
<gene>
    <name evidence="3" type="primary">LOC116297265</name>
</gene>
<feature type="non-terminal residue" evidence="3">
    <location>
        <position position="126"/>
    </location>
</feature>
<feature type="region of interest" description="Disordered" evidence="1">
    <location>
        <begin position="100"/>
        <end position="126"/>
    </location>
</feature>
<dbReference type="PANTHER" id="PTHR11937">
    <property type="entry name" value="ACTIN"/>
    <property type="match status" value="1"/>
</dbReference>
<evidence type="ECO:0000313" key="3">
    <source>
        <dbReference type="RefSeq" id="XP_031561319.1"/>
    </source>
</evidence>
<dbReference type="KEGG" id="aten:116297265"/>
<dbReference type="AlphaFoldDB" id="A0A6P8HY75"/>
<reference evidence="3" key="1">
    <citation type="submission" date="2025-08" db="UniProtKB">
        <authorList>
            <consortium name="RefSeq"/>
        </authorList>
    </citation>
    <scope>IDENTIFICATION</scope>
</reference>
<sequence length="126" mass="14435">STNTLVVSSGYQVSHVLPVINGRLDAQNCKRINLGGASVAWYMQRLLQLKHPAHVAQITLARAQELVHDHTYISIDYEPDILKWSSTDYYDDNVKKIQLPFHQPQVPQNNSSKNEEKDKLRRQKQG</sequence>
<dbReference type="SUPFAM" id="SSF53067">
    <property type="entry name" value="Actin-like ATPase domain"/>
    <property type="match status" value="1"/>
</dbReference>
<protein>
    <submittedName>
        <fullName evidence="3">Actin-related protein 5-like</fullName>
    </submittedName>
</protein>
<dbReference type="FunFam" id="3.30.420.40:FF:000098">
    <property type="entry name" value="ARP5 actin-related protein 5 homolog"/>
    <property type="match status" value="1"/>
</dbReference>
<dbReference type="InterPro" id="IPR004000">
    <property type="entry name" value="Actin"/>
</dbReference>
<dbReference type="InterPro" id="IPR043129">
    <property type="entry name" value="ATPase_NBD"/>
</dbReference>
<name>A0A6P8HY75_ACTTE</name>